<dbReference type="HAMAP" id="MF_01471">
    <property type="entry name" value="Cas2"/>
    <property type="match status" value="1"/>
</dbReference>
<dbReference type="SUPFAM" id="SSF143430">
    <property type="entry name" value="TTP0101/SSO1404-like"/>
    <property type="match status" value="1"/>
</dbReference>
<name>A0A495QAA6_9ACTN</name>
<keyword evidence="5 9" id="KW-0255">Endonuclease</keyword>
<dbReference type="Proteomes" id="UP000274601">
    <property type="component" value="Unassembled WGS sequence"/>
</dbReference>
<keyword evidence="6 9" id="KW-0378">Hydrolase</keyword>
<dbReference type="GO" id="GO:0046872">
    <property type="term" value="F:metal ion binding"/>
    <property type="evidence" value="ECO:0007669"/>
    <property type="project" value="UniProtKB-UniRule"/>
</dbReference>
<dbReference type="EMBL" id="RBWU01000008">
    <property type="protein sequence ID" value="RKS68246.1"/>
    <property type="molecule type" value="Genomic_DNA"/>
</dbReference>
<comment type="subunit">
    <text evidence="9">Homodimer, forms a heterotetramer with a Cas1 homodimer.</text>
</comment>
<evidence type="ECO:0000256" key="9">
    <source>
        <dbReference type="HAMAP-Rule" id="MF_01471"/>
    </source>
</evidence>
<dbReference type="GO" id="GO:0016787">
    <property type="term" value="F:hydrolase activity"/>
    <property type="evidence" value="ECO:0007669"/>
    <property type="project" value="UniProtKB-KW"/>
</dbReference>
<protein>
    <recommendedName>
        <fullName evidence="9">CRISPR-associated endoribonuclease Cas2</fullName>
        <ecNumber evidence="9">3.1.-.-</ecNumber>
    </recommendedName>
</protein>
<evidence type="ECO:0000313" key="10">
    <source>
        <dbReference type="EMBL" id="RKS68246.1"/>
    </source>
</evidence>
<evidence type="ECO:0000256" key="8">
    <source>
        <dbReference type="ARBA" id="ARBA00023118"/>
    </source>
</evidence>
<dbReference type="OrthoDB" id="9798176at2"/>
<organism evidence="10 11">
    <name type="scientific">Actinomadura pelletieri DSM 43383</name>
    <dbReference type="NCBI Taxonomy" id="1120940"/>
    <lineage>
        <taxon>Bacteria</taxon>
        <taxon>Bacillati</taxon>
        <taxon>Actinomycetota</taxon>
        <taxon>Actinomycetes</taxon>
        <taxon>Streptosporangiales</taxon>
        <taxon>Thermomonosporaceae</taxon>
        <taxon>Actinomadura</taxon>
    </lineage>
</organism>
<comment type="cofactor">
    <cofactor evidence="1 9">
        <name>Mg(2+)</name>
        <dbReference type="ChEBI" id="CHEBI:18420"/>
    </cofactor>
</comment>
<proteinExistence type="inferred from homology"/>
<feature type="binding site" evidence="9">
    <location>
        <position position="12"/>
    </location>
    <ligand>
        <name>Mg(2+)</name>
        <dbReference type="ChEBI" id="CHEBI:18420"/>
        <note>catalytic</note>
    </ligand>
</feature>
<evidence type="ECO:0000256" key="2">
    <source>
        <dbReference type="ARBA" id="ARBA00009959"/>
    </source>
</evidence>
<sequence>MNNRIHYLVAYDIADDERQNDVSLFLSGNGPRVQLSVFEVELSKTEAATFRDRLRRLINPDDDQIRLYRLSRDRLTQRLIIGNRTLEERVDFWIV</sequence>
<comment type="function">
    <text evidence="9">CRISPR (clustered regularly interspaced short palindromic repeat), is an adaptive immune system that provides protection against mobile genetic elements (viruses, transposable elements and conjugative plasmids). CRISPR clusters contain sequences complementary to antecedent mobile elements and target invading nucleic acids. CRISPR clusters are transcribed and processed into CRISPR RNA (crRNA). Functions as a ssRNA-specific endoribonuclease. Involved in the integration of spacer DNA into the CRISPR cassette.</text>
</comment>
<dbReference type="RefSeq" id="WP_121438165.1">
    <property type="nucleotide sequence ID" value="NZ_RBWU01000008.1"/>
</dbReference>
<comment type="caution">
    <text evidence="10">The sequence shown here is derived from an EMBL/GenBank/DDBJ whole genome shotgun (WGS) entry which is preliminary data.</text>
</comment>
<evidence type="ECO:0000256" key="3">
    <source>
        <dbReference type="ARBA" id="ARBA00022722"/>
    </source>
</evidence>
<dbReference type="Gene3D" id="3.30.70.240">
    <property type="match status" value="1"/>
</dbReference>
<evidence type="ECO:0000256" key="7">
    <source>
        <dbReference type="ARBA" id="ARBA00022842"/>
    </source>
</evidence>
<dbReference type="PANTHER" id="PTHR34405:SF3">
    <property type="entry name" value="CRISPR-ASSOCIATED ENDORIBONUCLEASE CAS2 3"/>
    <property type="match status" value="1"/>
</dbReference>
<gene>
    <name evidence="9" type="primary">cas2</name>
    <name evidence="10" type="ORF">BZB76_6503</name>
</gene>
<keyword evidence="3 9" id="KW-0540">Nuclease</keyword>
<evidence type="ECO:0000313" key="11">
    <source>
        <dbReference type="Proteomes" id="UP000274601"/>
    </source>
</evidence>
<keyword evidence="7 9" id="KW-0460">Magnesium</keyword>
<reference evidence="10 11" key="1">
    <citation type="submission" date="2018-10" db="EMBL/GenBank/DDBJ databases">
        <title>Genomic Encyclopedia of Archaeal and Bacterial Type Strains, Phase II (KMG-II): from individual species to whole genera.</title>
        <authorList>
            <person name="Goeker M."/>
        </authorList>
    </citation>
    <scope>NUCLEOTIDE SEQUENCE [LARGE SCALE GENOMIC DNA]</scope>
    <source>
        <strain evidence="10 11">DSM 43383</strain>
    </source>
</reference>
<evidence type="ECO:0000256" key="4">
    <source>
        <dbReference type="ARBA" id="ARBA00022723"/>
    </source>
</evidence>
<keyword evidence="11" id="KW-1185">Reference proteome</keyword>
<evidence type="ECO:0000256" key="6">
    <source>
        <dbReference type="ARBA" id="ARBA00022801"/>
    </source>
</evidence>
<dbReference type="EC" id="3.1.-.-" evidence="9"/>
<dbReference type="GO" id="GO:0004521">
    <property type="term" value="F:RNA endonuclease activity"/>
    <property type="evidence" value="ECO:0007669"/>
    <property type="project" value="InterPro"/>
</dbReference>
<dbReference type="Pfam" id="PF09827">
    <property type="entry name" value="CRISPR_Cas2"/>
    <property type="match status" value="1"/>
</dbReference>
<dbReference type="GO" id="GO:0043571">
    <property type="term" value="P:maintenance of CRISPR repeat elements"/>
    <property type="evidence" value="ECO:0007669"/>
    <property type="project" value="UniProtKB-UniRule"/>
</dbReference>
<dbReference type="InterPro" id="IPR019199">
    <property type="entry name" value="Virulence_VapD/CRISPR_Cas2"/>
</dbReference>
<dbReference type="NCBIfam" id="TIGR01573">
    <property type="entry name" value="cas2"/>
    <property type="match status" value="1"/>
</dbReference>
<dbReference type="GO" id="GO:0051607">
    <property type="term" value="P:defense response to virus"/>
    <property type="evidence" value="ECO:0007669"/>
    <property type="project" value="UniProtKB-UniRule"/>
</dbReference>
<accession>A0A495QAA6</accession>
<dbReference type="CDD" id="cd09725">
    <property type="entry name" value="Cas2_I_II_III"/>
    <property type="match status" value="1"/>
</dbReference>
<keyword evidence="8 9" id="KW-0051">Antiviral defense</keyword>
<evidence type="ECO:0000256" key="5">
    <source>
        <dbReference type="ARBA" id="ARBA00022759"/>
    </source>
</evidence>
<dbReference type="InterPro" id="IPR021127">
    <property type="entry name" value="CRISPR_associated_Cas2"/>
</dbReference>
<comment type="similarity">
    <text evidence="2 9">Belongs to the CRISPR-associated endoribonuclease Cas2 protein family.</text>
</comment>
<dbReference type="PANTHER" id="PTHR34405">
    <property type="entry name" value="CRISPR-ASSOCIATED ENDORIBONUCLEASE CAS2"/>
    <property type="match status" value="1"/>
</dbReference>
<keyword evidence="4 9" id="KW-0479">Metal-binding</keyword>
<dbReference type="AlphaFoldDB" id="A0A495QAA6"/>
<evidence type="ECO:0000256" key="1">
    <source>
        <dbReference type="ARBA" id="ARBA00001946"/>
    </source>
</evidence>